<dbReference type="Pfam" id="PF00172">
    <property type="entry name" value="Zn_clus"/>
    <property type="match status" value="1"/>
</dbReference>
<dbReference type="PANTHER" id="PTHR46910:SF1">
    <property type="entry name" value="MISCELLANEOUS ZN(II)2CYS6 TRANSCRIPTION FACTOR (EUROFUNG)-RELATED"/>
    <property type="match status" value="1"/>
</dbReference>
<evidence type="ECO:0000256" key="2">
    <source>
        <dbReference type="ARBA" id="ARBA00023242"/>
    </source>
</evidence>
<dbReference type="AlphaFoldDB" id="A0A9P8MU80"/>
<dbReference type="GO" id="GO:0003677">
    <property type="term" value="F:DNA binding"/>
    <property type="evidence" value="ECO:0007669"/>
    <property type="project" value="InterPro"/>
</dbReference>
<dbReference type="GO" id="GO:0006351">
    <property type="term" value="P:DNA-templated transcription"/>
    <property type="evidence" value="ECO:0007669"/>
    <property type="project" value="InterPro"/>
</dbReference>
<accession>A0A9P8MU80</accession>
<dbReference type="GO" id="GO:0008270">
    <property type="term" value="F:zinc ion binding"/>
    <property type="evidence" value="ECO:0007669"/>
    <property type="project" value="InterPro"/>
</dbReference>
<dbReference type="Proteomes" id="UP000824596">
    <property type="component" value="Unassembled WGS sequence"/>
</dbReference>
<keyword evidence="6" id="KW-1185">Reference proteome</keyword>
<evidence type="ECO:0000256" key="3">
    <source>
        <dbReference type="SAM" id="MobiDB-lite"/>
    </source>
</evidence>
<feature type="region of interest" description="Disordered" evidence="3">
    <location>
        <begin position="81"/>
        <end position="103"/>
    </location>
</feature>
<dbReference type="CDD" id="cd00067">
    <property type="entry name" value="GAL4"/>
    <property type="match status" value="1"/>
</dbReference>
<proteinExistence type="predicted"/>
<gene>
    <name evidence="5" type="ORF">HRG_07565</name>
</gene>
<dbReference type="InterPro" id="IPR001138">
    <property type="entry name" value="Zn2Cys6_DnaBD"/>
</dbReference>
<feature type="compositionally biased region" description="Pro residues" evidence="3">
    <location>
        <begin position="1"/>
        <end position="12"/>
    </location>
</feature>
<comment type="caution">
    <text evidence="5">The sequence shown here is derived from an EMBL/GenBank/DDBJ whole genome shotgun (WGS) entry which is preliminary data.</text>
</comment>
<evidence type="ECO:0000313" key="6">
    <source>
        <dbReference type="Proteomes" id="UP000824596"/>
    </source>
</evidence>
<dbReference type="OrthoDB" id="2283488at2759"/>
<reference evidence="5" key="1">
    <citation type="submission" date="2021-09" db="EMBL/GenBank/DDBJ databases">
        <title>A high-quality genome of the endoparasitic fungus Hirsutella rhossiliensis with a comparison of Hirsutella genomes reveals transposable elements contributing to genome size variation.</title>
        <authorList>
            <person name="Lin R."/>
            <person name="Jiao Y."/>
            <person name="Sun X."/>
            <person name="Ling J."/>
            <person name="Xie B."/>
            <person name="Cheng X."/>
        </authorList>
    </citation>
    <scope>NUCLEOTIDE SEQUENCE</scope>
    <source>
        <strain evidence="5">HR02</strain>
    </source>
</reference>
<dbReference type="InterPro" id="IPR050987">
    <property type="entry name" value="AtrR-like"/>
</dbReference>
<dbReference type="PROSITE" id="PS50048">
    <property type="entry name" value="ZN2_CY6_FUNGAL_2"/>
    <property type="match status" value="1"/>
</dbReference>
<dbReference type="GeneID" id="68356694"/>
<dbReference type="InterPro" id="IPR007219">
    <property type="entry name" value="XnlR_reg_dom"/>
</dbReference>
<dbReference type="PANTHER" id="PTHR46910">
    <property type="entry name" value="TRANSCRIPTION FACTOR PDR1"/>
    <property type="match status" value="1"/>
</dbReference>
<dbReference type="PROSITE" id="PS00463">
    <property type="entry name" value="ZN2_CY6_FUNGAL_1"/>
    <property type="match status" value="1"/>
</dbReference>
<sequence length="635" mass="70176">MMPGSPPRPPSPITDRPRRRPASRACDRCRRRKAKCDYVGSTGSCTHCRDNDVRCTFDLPLARRGPKAKKKPDALLSALSSARQPPLPPSAASGSSAAASPAVNPSSIHHVLSSPVISDAPTPSLSASGHAVPALSRWRALSRAVQLALRNTTLEWTVTRCLDLFFEYLYPLTPLVHEPSLRDGLDFFLTEATAYATDHPPNSASHSDLDTAPSTTTVAAAGVSRPWSRFPRNEVYAGSNGESLNTWPDATFTFITAVCAEAAFLLPKDIFPEGERVADIFLRASRDCLAHYLEADLESPNANSITIRYFHSNCVHAAGKPKYSWHIFGEATRLAQVMHLHDESSLEGLHPVEAELRRRAFWIVYMGDKSAAVLNNRPITLHKFSFESGITIEYPSGLGAPAPSPIGHVPSNPAVRAQGARQSFIDGFNANLRLWQAASDVVLEIRFLQDQKPSPRYSHTPSEILLTEDDRQRLDSHFVRFITCLDDLPPYLQSYTFAAIASGGRQTTQSTQFIIQCANLQVSFHCLRMVINQKFEDISYFPPGAEQADLRKTEIVRDMLRVMHEAPFWSLQVNGEPYVEKIRLIGASLLAIIHRNQTSPLGARARGDFTVLLDILTRLDSRASDALRSNSTLYT</sequence>
<name>A0A9P8MU80_9HYPO</name>
<dbReference type="EMBL" id="JAIZPD010000008">
    <property type="protein sequence ID" value="KAH0961487.1"/>
    <property type="molecule type" value="Genomic_DNA"/>
</dbReference>
<dbReference type="SMART" id="SM00906">
    <property type="entry name" value="Fungal_trans"/>
    <property type="match status" value="1"/>
</dbReference>
<evidence type="ECO:0000256" key="1">
    <source>
        <dbReference type="ARBA" id="ARBA00022723"/>
    </source>
</evidence>
<keyword evidence="2" id="KW-0539">Nucleus</keyword>
<evidence type="ECO:0000313" key="5">
    <source>
        <dbReference type="EMBL" id="KAH0961487.1"/>
    </source>
</evidence>
<feature type="domain" description="Zn(2)-C6 fungal-type" evidence="4">
    <location>
        <begin position="25"/>
        <end position="57"/>
    </location>
</feature>
<keyword evidence="1" id="KW-0479">Metal-binding</keyword>
<dbReference type="SUPFAM" id="SSF57701">
    <property type="entry name" value="Zn2/Cys6 DNA-binding domain"/>
    <property type="match status" value="1"/>
</dbReference>
<dbReference type="SMART" id="SM00066">
    <property type="entry name" value="GAL4"/>
    <property type="match status" value="1"/>
</dbReference>
<protein>
    <submittedName>
        <fullName evidence="5">Fungal specific transcription factor domain-containing protein</fullName>
    </submittedName>
</protein>
<dbReference type="Pfam" id="PF04082">
    <property type="entry name" value="Fungal_trans"/>
    <property type="match status" value="1"/>
</dbReference>
<dbReference type="InterPro" id="IPR036864">
    <property type="entry name" value="Zn2-C6_fun-type_DNA-bd_sf"/>
</dbReference>
<feature type="region of interest" description="Disordered" evidence="3">
    <location>
        <begin position="1"/>
        <end position="26"/>
    </location>
</feature>
<dbReference type="CDD" id="cd12148">
    <property type="entry name" value="fungal_TF_MHR"/>
    <property type="match status" value="1"/>
</dbReference>
<evidence type="ECO:0000259" key="4">
    <source>
        <dbReference type="PROSITE" id="PS50048"/>
    </source>
</evidence>
<dbReference type="GO" id="GO:0000981">
    <property type="term" value="F:DNA-binding transcription factor activity, RNA polymerase II-specific"/>
    <property type="evidence" value="ECO:0007669"/>
    <property type="project" value="InterPro"/>
</dbReference>
<organism evidence="5 6">
    <name type="scientific">Hirsutella rhossiliensis</name>
    <dbReference type="NCBI Taxonomy" id="111463"/>
    <lineage>
        <taxon>Eukaryota</taxon>
        <taxon>Fungi</taxon>
        <taxon>Dikarya</taxon>
        <taxon>Ascomycota</taxon>
        <taxon>Pezizomycotina</taxon>
        <taxon>Sordariomycetes</taxon>
        <taxon>Hypocreomycetidae</taxon>
        <taxon>Hypocreales</taxon>
        <taxon>Ophiocordycipitaceae</taxon>
        <taxon>Hirsutella</taxon>
    </lineage>
</organism>
<feature type="compositionally biased region" description="Low complexity" evidence="3">
    <location>
        <begin position="90"/>
        <end position="103"/>
    </location>
</feature>
<dbReference type="RefSeq" id="XP_044719000.1">
    <property type="nucleotide sequence ID" value="XM_044866036.1"/>
</dbReference>
<dbReference type="Gene3D" id="4.10.240.10">
    <property type="entry name" value="Zn(2)-C6 fungal-type DNA-binding domain"/>
    <property type="match status" value="1"/>
</dbReference>